<dbReference type="EMBL" id="VIGI01000002">
    <property type="protein sequence ID" value="KAB8303851.1"/>
    <property type="molecule type" value="Genomic_DNA"/>
</dbReference>
<protein>
    <submittedName>
        <fullName evidence="2">Uncharacterized protein</fullName>
    </submittedName>
</protein>
<evidence type="ECO:0000256" key="1">
    <source>
        <dbReference type="SAM" id="MobiDB-lite"/>
    </source>
</evidence>
<evidence type="ECO:0000313" key="3">
    <source>
        <dbReference type="Proteomes" id="UP000326757"/>
    </source>
</evidence>
<accession>A0A5N6KJT9</accession>
<sequence length="255" mass="29165">MMTSAPMLLYYRYPADLAVPYQRYNSAAYPSVSLYDSDNEPLLPHPCRLSVLSTSPCTTRTYSEHMHAAPSFQNTPTSEDSIVPAIVIDVIPANRRYSSASDSSHNNETIGQKSRTGLVSRLVKKKKKKDKATSPVDEKDKKLTKVVYMPRREYLKYFARGPGGEYVGTEPHRRWMEEELEKAFGKFRPPARRNTGMFWGRMFLVLVFVIMKGKQRMERVLGNRTVGKCTMDIGLVLEYYTPDLNLEPGFELFGR</sequence>
<reference evidence="2 3" key="1">
    <citation type="submission" date="2019-06" db="EMBL/GenBank/DDBJ databases">
        <title>Genome Sequence of the Brown Rot Fungal Pathogen Monilinia laxa.</title>
        <authorList>
            <person name="De Miccolis Angelini R.M."/>
            <person name="Landi L."/>
            <person name="Abate D."/>
            <person name="Pollastro S."/>
            <person name="Romanazzi G."/>
            <person name="Faretra F."/>
        </authorList>
    </citation>
    <scope>NUCLEOTIDE SEQUENCE [LARGE SCALE GENOMIC DNA]</scope>
    <source>
        <strain evidence="2 3">Mlax316</strain>
    </source>
</reference>
<keyword evidence="3" id="KW-1185">Reference proteome</keyword>
<comment type="caution">
    <text evidence="2">The sequence shown here is derived from an EMBL/GenBank/DDBJ whole genome shotgun (WGS) entry which is preliminary data.</text>
</comment>
<dbReference type="OrthoDB" id="4158258at2759"/>
<feature type="region of interest" description="Disordered" evidence="1">
    <location>
        <begin position="97"/>
        <end position="139"/>
    </location>
</feature>
<gene>
    <name evidence="2" type="ORF">EYC80_005222</name>
</gene>
<proteinExistence type="predicted"/>
<name>A0A5N6KJT9_MONLA</name>
<dbReference type="Proteomes" id="UP000326757">
    <property type="component" value="Unassembled WGS sequence"/>
</dbReference>
<feature type="compositionally biased region" description="Polar residues" evidence="1">
    <location>
        <begin position="97"/>
        <end position="117"/>
    </location>
</feature>
<organism evidence="2 3">
    <name type="scientific">Monilinia laxa</name>
    <name type="common">Brown rot fungus</name>
    <name type="synonym">Sclerotinia laxa</name>
    <dbReference type="NCBI Taxonomy" id="61186"/>
    <lineage>
        <taxon>Eukaryota</taxon>
        <taxon>Fungi</taxon>
        <taxon>Dikarya</taxon>
        <taxon>Ascomycota</taxon>
        <taxon>Pezizomycotina</taxon>
        <taxon>Leotiomycetes</taxon>
        <taxon>Helotiales</taxon>
        <taxon>Sclerotiniaceae</taxon>
        <taxon>Monilinia</taxon>
    </lineage>
</organism>
<evidence type="ECO:0000313" key="2">
    <source>
        <dbReference type="EMBL" id="KAB8303851.1"/>
    </source>
</evidence>
<dbReference type="AlphaFoldDB" id="A0A5N6KJT9"/>